<dbReference type="EMBL" id="JAAFOW010000339">
    <property type="protein sequence ID" value="KAF5266792.1"/>
    <property type="molecule type" value="Genomic_DNA"/>
</dbReference>
<comment type="caution">
    <text evidence="14">The sequence shown here is derived from an EMBL/GenBank/DDBJ whole genome shotgun (WGS) entry which is preliminary data.</text>
</comment>
<dbReference type="PROSITE" id="PS00178">
    <property type="entry name" value="AA_TRNA_LIGASE_I"/>
    <property type="match status" value="1"/>
</dbReference>
<dbReference type="PANTHER" id="PTHR42765:SF1">
    <property type="entry name" value="ISOLEUCINE--TRNA LIGASE, MITOCHONDRIAL"/>
    <property type="match status" value="1"/>
</dbReference>
<sequence length="349" mass="39478">MLKSWKSSLRLPRSRFPRSRSARPTPKLEPNYLKQCTDDLYAWQAQNRSGEKPFTLHDGPPYANGELHVGHAMNKILKDMIVRVKVQQGRRVTYRPGWDCHGLPIEMKALGSHTTKGLTPVEVRDTARKLASKTVVNQMKGFRALAVMSDWEKKWTTMDREYEIRQLRVFQNMVRRGLIYRKHKPVYWSPSSRTALAEAELQFVEDHVSTAAYIRFPIISDWSSIPELADFKGNLYATIWTTTPWTLPANRAIAIHDQIKYSILQVGDDGYLVASSCVGNMKRFLGDFQVVAHSIPGSNLKGLEYKNKLRGQSAPPQPIITADFVTSSSGTGLVHIAPGHGRDHVLKDA</sequence>
<dbReference type="InterPro" id="IPR002301">
    <property type="entry name" value="Ile-tRNA-ligase"/>
</dbReference>
<comment type="similarity">
    <text evidence="2">Belongs to the class-I aminoacyl-tRNA synthetase family.</text>
</comment>
<keyword evidence="6" id="KW-0067">ATP-binding</keyword>
<dbReference type="GO" id="GO:0032543">
    <property type="term" value="P:mitochondrial translation"/>
    <property type="evidence" value="ECO:0007669"/>
    <property type="project" value="TreeGrafter"/>
</dbReference>
<dbReference type="Gene3D" id="3.90.740.10">
    <property type="entry name" value="Valyl/Leucyl/Isoleucyl-tRNA synthetase, editing domain"/>
    <property type="match status" value="1"/>
</dbReference>
<feature type="region of interest" description="Disordered" evidence="12">
    <location>
        <begin position="1"/>
        <end position="29"/>
    </location>
</feature>
<dbReference type="GO" id="GO:0004822">
    <property type="term" value="F:isoleucine-tRNA ligase activity"/>
    <property type="evidence" value="ECO:0007669"/>
    <property type="project" value="UniProtKB-EC"/>
</dbReference>
<dbReference type="InterPro" id="IPR050081">
    <property type="entry name" value="Ile-tRNA_ligase"/>
</dbReference>
<comment type="subcellular location">
    <subcellularLocation>
        <location evidence="1">Mitochondrion</location>
    </subcellularLocation>
</comment>
<evidence type="ECO:0000256" key="10">
    <source>
        <dbReference type="ARBA" id="ARBA00048359"/>
    </source>
</evidence>
<evidence type="ECO:0000313" key="14">
    <source>
        <dbReference type="EMBL" id="KAF5266792.1"/>
    </source>
</evidence>
<dbReference type="InterPro" id="IPR002300">
    <property type="entry name" value="aa-tRNA-synth_Ia"/>
</dbReference>
<evidence type="ECO:0000256" key="8">
    <source>
        <dbReference type="ARBA" id="ARBA00023146"/>
    </source>
</evidence>
<evidence type="ECO:0000259" key="13">
    <source>
        <dbReference type="Pfam" id="PF00133"/>
    </source>
</evidence>
<feature type="domain" description="Aminoacyl-tRNA synthetase class Ia" evidence="13">
    <location>
        <begin position="38"/>
        <end position="207"/>
    </location>
</feature>
<dbReference type="Gene3D" id="3.40.50.620">
    <property type="entry name" value="HUPs"/>
    <property type="match status" value="1"/>
</dbReference>
<dbReference type="PRINTS" id="PR00984">
    <property type="entry name" value="TRNASYNTHILE"/>
</dbReference>
<evidence type="ECO:0000256" key="2">
    <source>
        <dbReference type="ARBA" id="ARBA00005594"/>
    </source>
</evidence>
<evidence type="ECO:0000256" key="3">
    <source>
        <dbReference type="ARBA" id="ARBA00013165"/>
    </source>
</evidence>
<proteinExistence type="inferred from homology"/>
<feature type="compositionally biased region" description="Basic residues" evidence="12">
    <location>
        <begin position="12"/>
        <end position="21"/>
    </location>
</feature>
<dbReference type="GO" id="GO:0005739">
    <property type="term" value="C:mitochondrion"/>
    <property type="evidence" value="ECO:0007669"/>
    <property type="project" value="UniProtKB-SubCell"/>
</dbReference>
<dbReference type="GO" id="GO:0006428">
    <property type="term" value="P:isoleucyl-tRNA aminoacylation"/>
    <property type="evidence" value="ECO:0007669"/>
    <property type="project" value="InterPro"/>
</dbReference>
<gene>
    <name evidence="14" type="ORF">FOXYS1_2354</name>
</gene>
<evidence type="ECO:0000256" key="4">
    <source>
        <dbReference type="ARBA" id="ARBA00022598"/>
    </source>
</evidence>
<evidence type="ECO:0000256" key="12">
    <source>
        <dbReference type="SAM" id="MobiDB-lite"/>
    </source>
</evidence>
<evidence type="ECO:0000256" key="5">
    <source>
        <dbReference type="ARBA" id="ARBA00022741"/>
    </source>
</evidence>
<organism evidence="14 15">
    <name type="scientific">Fusarium oxysporum</name>
    <name type="common">Fusarium vascular wilt</name>
    <dbReference type="NCBI Taxonomy" id="5507"/>
    <lineage>
        <taxon>Eukaryota</taxon>
        <taxon>Fungi</taxon>
        <taxon>Dikarya</taxon>
        <taxon>Ascomycota</taxon>
        <taxon>Pezizomycotina</taxon>
        <taxon>Sordariomycetes</taxon>
        <taxon>Hypocreomycetidae</taxon>
        <taxon>Hypocreales</taxon>
        <taxon>Nectriaceae</taxon>
        <taxon>Fusarium</taxon>
        <taxon>Fusarium oxysporum species complex</taxon>
    </lineage>
</organism>
<reference evidence="14" key="1">
    <citation type="submission" date="2020-02" db="EMBL/GenBank/DDBJ databases">
        <title>Identification and distribution of gene clusters putatively required for synthesis of sphingolipid metabolism inhibitors in phylogenetically diverse species of the filamentous fungus Fusarium.</title>
        <authorList>
            <person name="Kim H.-S."/>
            <person name="Busman M."/>
            <person name="Brown D.W."/>
            <person name="Divon H."/>
            <person name="Uhlig S."/>
            <person name="Proctor R.H."/>
        </authorList>
    </citation>
    <scope>NUCLEOTIDE SEQUENCE [LARGE SCALE GENOMIC DNA]</scope>
    <source>
        <strain evidence="14">NRRL 39464</strain>
    </source>
</reference>
<dbReference type="Pfam" id="PF00133">
    <property type="entry name" value="tRNA-synt_1"/>
    <property type="match status" value="1"/>
</dbReference>
<dbReference type="GO" id="GO:0005524">
    <property type="term" value="F:ATP binding"/>
    <property type="evidence" value="ECO:0007669"/>
    <property type="project" value="UniProtKB-KW"/>
</dbReference>
<dbReference type="GO" id="GO:0002161">
    <property type="term" value="F:aminoacyl-tRNA deacylase activity"/>
    <property type="evidence" value="ECO:0007669"/>
    <property type="project" value="InterPro"/>
</dbReference>
<accession>A0A8H5ALD0</accession>
<evidence type="ECO:0000256" key="1">
    <source>
        <dbReference type="ARBA" id="ARBA00004173"/>
    </source>
</evidence>
<dbReference type="InterPro" id="IPR009008">
    <property type="entry name" value="Val/Leu/Ile-tRNA-synth_edit"/>
</dbReference>
<dbReference type="SUPFAM" id="SSF52374">
    <property type="entry name" value="Nucleotidylyl transferase"/>
    <property type="match status" value="1"/>
</dbReference>
<dbReference type="PANTHER" id="PTHR42765">
    <property type="entry name" value="SOLEUCYL-TRNA SYNTHETASE"/>
    <property type="match status" value="1"/>
</dbReference>
<name>A0A8H5ALD0_FUSOX</name>
<dbReference type="SUPFAM" id="SSF50677">
    <property type="entry name" value="ValRS/IleRS/LeuRS editing domain"/>
    <property type="match status" value="1"/>
</dbReference>
<keyword evidence="5" id="KW-0547">Nucleotide-binding</keyword>
<evidence type="ECO:0000256" key="9">
    <source>
        <dbReference type="ARBA" id="ARBA00032665"/>
    </source>
</evidence>
<evidence type="ECO:0000256" key="11">
    <source>
        <dbReference type="ARBA" id="ARBA00068280"/>
    </source>
</evidence>
<evidence type="ECO:0000313" key="15">
    <source>
        <dbReference type="Proteomes" id="UP000558688"/>
    </source>
</evidence>
<dbReference type="InterPro" id="IPR014729">
    <property type="entry name" value="Rossmann-like_a/b/a_fold"/>
</dbReference>
<evidence type="ECO:0000256" key="7">
    <source>
        <dbReference type="ARBA" id="ARBA00022917"/>
    </source>
</evidence>
<keyword evidence="7" id="KW-0648">Protein biosynthesis</keyword>
<feature type="non-terminal residue" evidence="14">
    <location>
        <position position="1"/>
    </location>
</feature>
<dbReference type="AlphaFoldDB" id="A0A8H5ALD0"/>
<protein>
    <recommendedName>
        <fullName evidence="11">Isoleucine--tRNA ligase, mitochondrial</fullName>
        <ecNumber evidence="3">6.1.1.5</ecNumber>
    </recommendedName>
    <alternativeName>
        <fullName evidence="9">Isoleucyl-tRNA synthetase</fullName>
    </alternativeName>
</protein>
<comment type="catalytic activity">
    <reaction evidence="10">
        <text>tRNA(Ile) + L-isoleucine + ATP = L-isoleucyl-tRNA(Ile) + AMP + diphosphate</text>
        <dbReference type="Rhea" id="RHEA:11060"/>
        <dbReference type="Rhea" id="RHEA-COMP:9666"/>
        <dbReference type="Rhea" id="RHEA-COMP:9695"/>
        <dbReference type="ChEBI" id="CHEBI:30616"/>
        <dbReference type="ChEBI" id="CHEBI:33019"/>
        <dbReference type="ChEBI" id="CHEBI:58045"/>
        <dbReference type="ChEBI" id="CHEBI:78442"/>
        <dbReference type="ChEBI" id="CHEBI:78528"/>
        <dbReference type="ChEBI" id="CHEBI:456215"/>
        <dbReference type="EC" id="6.1.1.5"/>
    </reaction>
</comment>
<dbReference type="Proteomes" id="UP000558688">
    <property type="component" value="Unassembled WGS sequence"/>
</dbReference>
<dbReference type="EC" id="6.1.1.5" evidence="3"/>
<dbReference type="FunFam" id="3.40.50.620:FF:000111">
    <property type="entry name" value="Mitochondrial isoleucyl-tRNA synthetase"/>
    <property type="match status" value="1"/>
</dbReference>
<keyword evidence="4" id="KW-0436">Ligase</keyword>
<keyword evidence="8" id="KW-0030">Aminoacyl-tRNA synthetase</keyword>
<evidence type="ECO:0000256" key="6">
    <source>
        <dbReference type="ARBA" id="ARBA00022840"/>
    </source>
</evidence>
<dbReference type="InterPro" id="IPR001412">
    <property type="entry name" value="aa-tRNA-synth_I_CS"/>
</dbReference>